<dbReference type="CDD" id="cd13641">
    <property type="entry name" value="PBP2_HisX_like"/>
    <property type="match status" value="1"/>
</dbReference>
<dbReference type="OrthoDB" id="9786266at2"/>
<organism evidence="3 4">
    <name type="scientific">Cognatiyoonia sediminum</name>
    <dbReference type="NCBI Taxonomy" id="1508389"/>
    <lineage>
        <taxon>Bacteria</taxon>
        <taxon>Pseudomonadati</taxon>
        <taxon>Pseudomonadota</taxon>
        <taxon>Alphaproteobacteria</taxon>
        <taxon>Rhodobacterales</taxon>
        <taxon>Paracoccaceae</taxon>
        <taxon>Cognatiyoonia</taxon>
    </lineage>
</organism>
<dbReference type="GO" id="GO:0022857">
    <property type="term" value="F:transmembrane transporter activity"/>
    <property type="evidence" value="ECO:0007669"/>
    <property type="project" value="InterPro"/>
</dbReference>
<dbReference type="Gene3D" id="3.10.105.10">
    <property type="entry name" value="Dipeptide-binding Protein, Domain 3"/>
    <property type="match status" value="1"/>
</dbReference>
<feature type="chain" id="PRO_5012725630" evidence="1">
    <location>
        <begin position="29"/>
        <end position="327"/>
    </location>
</feature>
<dbReference type="Gene3D" id="3.40.190.100">
    <property type="entry name" value="Glycine betaine-binding periplasmic protein, domain 2"/>
    <property type="match status" value="1"/>
</dbReference>
<accession>A0A1M5T467</accession>
<dbReference type="AlphaFoldDB" id="A0A1M5T467"/>
<dbReference type="Proteomes" id="UP000184074">
    <property type="component" value="Unassembled WGS sequence"/>
</dbReference>
<evidence type="ECO:0000259" key="2">
    <source>
        <dbReference type="Pfam" id="PF04069"/>
    </source>
</evidence>
<dbReference type="SUPFAM" id="SSF53850">
    <property type="entry name" value="Periplasmic binding protein-like II"/>
    <property type="match status" value="1"/>
</dbReference>
<dbReference type="Pfam" id="PF04069">
    <property type="entry name" value="OpuAC"/>
    <property type="match status" value="1"/>
</dbReference>
<name>A0A1M5T467_9RHOB</name>
<dbReference type="EMBL" id="FQXB01000008">
    <property type="protein sequence ID" value="SHH45506.1"/>
    <property type="molecule type" value="Genomic_DNA"/>
</dbReference>
<dbReference type="STRING" id="1508389.SAMN05444003_3228"/>
<gene>
    <name evidence="3" type="ORF">SAMN05444003_3228</name>
</gene>
<protein>
    <submittedName>
        <fullName evidence="3">Glycine betaine/proline transport system substrate-binding protein</fullName>
    </submittedName>
</protein>
<dbReference type="Gene3D" id="3.40.190.10">
    <property type="entry name" value="Periplasmic binding protein-like II"/>
    <property type="match status" value="1"/>
</dbReference>
<keyword evidence="4" id="KW-1185">Reference proteome</keyword>
<feature type="domain" description="ABC-type glycine betaine transport system substrate-binding" evidence="2">
    <location>
        <begin position="32"/>
        <end position="304"/>
    </location>
</feature>
<evidence type="ECO:0000256" key="1">
    <source>
        <dbReference type="SAM" id="SignalP"/>
    </source>
</evidence>
<reference evidence="3 4" key="1">
    <citation type="submission" date="2016-11" db="EMBL/GenBank/DDBJ databases">
        <authorList>
            <person name="Jaros S."/>
            <person name="Januszkiewicz K."/>
            <person name="Wedrychowicz H."/>
        </authorList>
    </citation>
    <scope>NUCLEOTIDE SEQUENCE [LARGE SCALE GENOMIC DNA]</scope>
    <source>
        <strain evidence="3 4">DSM 28715</strain>
    </source>
</reference>
<dbReference type="InterPro" id="IPR007210">
    <property type="entry name" value="ABC_Gly_betaine_transp_sub-bd"/>
</dbReference>
<evidence type="ECO:0000313" key="4">
    <source>
        <dbReference type="Proteomes" id="UP000184074"/>
    </source>
</evidence>
<evidence type="ECO:0000313" key="3">
    <source>
        <dbReference type="EMBL" id="SHH45506.1"/>
    </source>
</evidence>
<proteinExistence type="predicted"/>
<keyword evidence="1" id="KW-0732">Signal</keyword>
<dbReference type="GO" id="GO:0043190">
    <property type="term" value="C:ATP-binding cassette (ABC) transporter complex"/>
    <property type="evidence" value="ECO:0007669"/>
    <property type="project" value="InterPro"/>
</dbReference>
<sequence length="327" mass="34911">MGEIMKHSLKLASAAVTAGLLSATSAQADCGEVSITQMDWASSQVVTAVAAFLMEQGYGCTVQQVPSSTVPALTSLAETGEPDILTEVWANSTPAYEGLLEEGKLIELTDVLSDGGVEAWWIPAYLAESNPELTTWEGIMANPEAVGGKFHDCPSGWACDIINNNNLIAAGIDGSGLERFQHGSGETLQTSIAAAYDAQEPWFGYYWAPTAVLGKYPMVQVEVPAYDAEGHTCNGDADCANPVFSAYPSSKVVTAVSGAFMEREPEVAELLKNVSFTNAQMGEVLAWRLDNNASNEEAAVYFLTTYKDVWGDWLNDEAKGNLAALLQ</sequence>
<feature type="signal peptide" evidence="1">
    <location>
        <begin position="1"/>
        <end position="28"/>
    </location>
</feature>